<dbReference type="CDD" id="cd00599">
    <property type="entry name" value="GH25_muramidase"/>
    <property type="match status" value="1"/>
</dbReference>
<accession>A0ABQ1FE97</accession>
<gene>
    <name evidence="2" type="ORF">GCM10010923_19260</name>
</gene>
<proteinExistence type="inferred from homology"/>
<comment type="similarity">
    <text evidence="1">Belongs to the glycosyl hydrolase 25 family.</text>
</comment>
<evidence type="ECO:0000256" key="1">
    <source>
        <dbReference type="ARBA" id="ARBA00010646"/>
    </source>
</evidence>
<dbReference type="InterPro" id="IPR017853">
    <property type="entry name" value="GH"/>
</dbReference>
<organism evidence="2 3">
    <name type="scientific">Blastomonas marina</name>
    <dbReference type="NCBI Taxonomy" id="1867408"/>
    <lineage>
        <taxon>Bacteria</taxon>
        <taxon>Pseudomonadati</taxon>
        <taxon>Pseudomonadota</taxon>
        <taxon>Alphaproteobacteria</taxon>
        <taxon>Sphingomonadales</taxon>
        <taxon>Sphingomonadaceae</taxon>
        <taxon>Blastomonas</taxon>
    </lineage>
</organism>
<dbReference type="Pfam" id="PF01183">
    <property type="entry name" value="Glyco_hydro_25"/>
    <property type="match status" value="1"/>
</dbReference>
<dbReference type="InterPro" id="IPR002053">
    <property type="entry name" value="Glyco_hydro_25"/>
</dbReference>
<dbReference type="PANTHER" id="PTHR34135">
    <property type="entry name" value="LYSOZYME"/>
    <property type="match status" value="1"/>
</dbReference>
<sequence>MARKSRKLVSRVLGALLLVALVAGGVAWWQLRQWTPPRAQFPVQGVEWGLEEGAANWRALAANGASFAYLDASDGAFAKDSTFARHLAGAREAGLAVGAVHRFDPCQPADPQAGNFATIVPRDSELLPPVVEFDRGQESCPQTLSDAAVESELTTLLNQIETHAGKPAILKLSHEAQDQFGIATRLERDLWLSRTYYQPDYGGRPWTLWTANPYRAYEGGEGTVRWVVARE</sequence>
<protein>
    <submittedName>
        <fullName evidence="2">Lysozyme</fullName>
    </submittedName>
</protein>
<evidence type="ECO:0000313" key="3">
    <source>
        <dbReference type="Proteomes" id="UP000603317"/>
    </source>
</evidence>
<dbReference type="Proteomes" id="UP000603317">
    <property type="component" value="Unassembled WGS sequence"/>
</dbReference>
<reference evidence="3" key="1">
    <citation type="journal article" date="2019" name="Int. J. Syst. Evol. Microbiol.">
        <title>The Global Catalogue of Microorganisms (GCM) 10K type strain sequencing project: providing services to taxonomists for standard genome sequencing and annotation.</title>
        <authorList>
            <consortium name="The Broad Institute Genomics Platform"/>
            <consortium name="The Broad Institute Genome Sequencing Center for Infectious Disease"/>
            <person name="Wu L."/>
            <person name="Ma J."/>
        </authorList>
    </citation>
    <scope>NUCLEOTIDE SEQUENCE [LARGE SCALE GENOMIC DNA]</scope>
    <source>
        <strain evidence="3">CGMCC 1.15297</strain>
    </source>
</reference>
<dbReference type="Gene3D" id="3.20.20.80">
    <property type="entry name" value="Glycosidases"/>
    <property type="match status" value="1"/>
</dbReference>
<dbReference type="PROSITE" id="PS51904">
    <property type="entry name" value="GLYCOSYL_HYDROL_F25_2"/>
    <property type="match status" value="1"/>
</dbReference>
<dbReference type="EMBL" id="BMID01000001">
    <property type="protein sequence ID" value="GGA09098.1"/>
    <property type="molecule type" value="Genomic_DNA"/>
</dbReference>
<comment type="caution">
    <text evidence="2">The sequence shown here is derived from an EMBL/GenBank/DDBJ whole genome shotgun (WGS) entry which is preliminary data.</text>
</comment>
<dbReference type="PANTHER" id="PTHR34135:SF2">
    <property type="entry name" value="LYSOZYME"/>
    <property type="match status" value="1"/>
</dbReference>
<dbReference type="SUPFAM" id="SSF51445">
    <property type="entry name" value="(Trans)glycosidases"/>
    <property type="match status" value="1"/>
</dbReference>
<name>A0ABQ1FE97_9SPHN</name>
<evidence type="ECO:0000313" key="2">
    <source>
        <dbReference type="EMBL" id="GGA09098.1"/>
    </source>
</evidence>
<keyword evidence="3" id="KW-1185">Reference proteome</keyword>